<protein>
    <recommendedName>
        <fullName evidence="4">SET domain-containing protein</fullName>
    </recommendedName>
</protein>
<feature type="compositionally biased region" description="Gly residues" evidence="1">
    <location>
        <begin position="379"/>
        <end position="390"/>
    </location>
</feature>
<evidence type="ECO:0008006" key="4">
    <source>
        <dbReference type="Google" id="ProtNLM"/>
    </source>
</evidence>
<reference evidence="2" key="1">
    <citation type="submission" date="2021-01" db="EMBL/GenBank/DDBJ databases">
        <authorList>
            <person name="Eckstrom K.M.E."/>
        </authorList>
    </citation>
    <scope>NUCLEOTIDE SEQUENCE</scope>
    <source>
        <strain evidence="2">UVCC 0001</strain>
    </source>
</reference>
<gene>
    <name evidence="2" type="ORF">QBZ16_003611</name>
</gene>
<feature type="compositionally biased region" description="Low complexity" evidence="1">
    <location>
        <begin position="391"/>
        <end position="414"/>
    </location>
</feature>
<evidence type="ECO:0000313" key="2">
    <source>
        <dbReference type="EMBL" id="KAK2078771.1"/>
    </source>
</evidence>
<keyword evidence="3" id="KW-1185">Reference proteome</keyword>
<evidence type="ECO:0000313" key="3">
    <source>
        <dbReference type="Proteomes" id="UP001255856"/>
    </source>
</evidence>
<feature type="compositionally biased region" description="Polar residues" evidence="1">
    <location>
        <begin position="1"/>
        <end position="12"/>
    </location>
</feature>
<dbReference type="PANTHER" id="PTHR12197">
    <property type="entry name" value="HISTONE-LYSINE N-METHYLTRANSFERASE SMYD"/>
    <property type="match status" value="1"/>
</dbReference>
<dbReference type="InterPro" id="IPR046341">
    <property type="entry name" value="SET_dom_sf"/>
</dbReference>
<dbReference type="CDD" id="cd20071">
    <property type="entry name" value="SET_SMYD"/>
    <property type="match status" value="1"/>
</dbReference>
<comment type="caution">
    <text evidence="2">The sequence shown here is derived from an EMBL/GenBank/DDBJ whole genome shotgun (WGS) entry which is preliminary data.</text>
</comment>
<dbReference type="Gene3D" id="2.170.270.10">
    <property type="entry name" value="SET domain"/>
    <property type="match status" value="1"/>
</dbReference>
<accession>A0AAD9IHX9</accession>
<feature type="region of interest" description="Disordered" evidence="1">
    <location>
        <begin position="362"/>
        <end position="432"/>
    </location>
</feature>
<dbReference type="Proteomes" id="UP001255856">
    <property type="component" value="Unassembled WGS sequence"/>
</dbReference>
<organism evidence="2 3">
    <name type="scientific">Prototheca wickerhamii</name>
    <dbReference type="NCBI Taxonomy" id="3111"/>
    <lineage>
        <taxon>Eukaryota</taxon>
        <taxon>Viridiplantae</taxon>
        <taxon>Chlorophyta</taxon>
        <taxon>core chlorophytes</taxon>
        <taxon>Trebouxiophyceae</taxon>
        <taxon>Chlorellales</taxon>
        <taxon>Chlorellaceae</taxon>
        <taxon>Prototheca</taxon>
    </lineage>
</organism>
<dbReference type="InterPro" id="IPR050869">
    <property type="entry name" value="H3K4_H4K5_MeTrfase"/>
</dbReference>
<dbReference type="SUPFAM" id="SSF82199">
    <property type="entry name" value="SET domain"/>
    <property type="match status" value="1"/>
</dbReference>
<dbReference type="EMBL" id="JASFZW010000004">
    <property type="protein sequence ID" value="KAK2078771.1"/>
    <property type="molecule type" value="Genomic_DNA"/>
</dbReference>
<evidence type="ECO:0000256" key="1">
    <source>
        <dbReference type="SAM" id="MobiDB-lite"/>
    </source>
</evidence>
<sequence>MARTSSPNTKQQAPARKAPEPMPYIAKAAQDLPWTETYGGKTIGRMAVADTDLEAGTLVLEEEAVVTFVRTSAADRVCHACLSSMPPRPAAKEGEDKPDPALPRYCGEACARACAVRDAALLPLREAMRRISAECRVDYEMLALVTLLEFAGAGLPVQRSARAPGAAGPFPLRPSAGDAAALPGVWEARPAEWRKLVGAALRALHKELAALAAAGSVRAYREASALPALQRRAAMLATHLTGLGPAAEAGLGLFPGLAQFSHSCAPNCVWFAAEGRVHVRTTGPVPAGTPLTVSLVSLHEPRRARQQALALDRGIHCVCSRCTEPIERSTDRFLEGAWCLDCRRDVLILAADQAEAKAEHEAQAAAAAAQPAPKHKGAKGGQKGGKGSGNGAAKAAKGQPASAQTDASAPAPADSHAEHSHHHHHADGSCCDHDHGAPAEPTWWKCCGCGAVVPGVAGVGLGPEELSHRAALLWQQGIMLHNVKVDSWAFQQAEQVLRILAGGLSGRLHPLHARVIDAITPLLNISIQRGDSVAVFNLALQLWEAERAVVDLPTLSQLTYLSALVDAAQYKATHANSSVVRKQFDRKFKLAQSELVFLKKLMLGTDGSSGKDATFTASRVF</sequence>
<feature type="region of interest" description="Disordered" evidence="1">
    <location>
        <begin position="1"/>
        <end position="22"/>
    </location>
</feature>
<name>A0AAD9IHX9_PROWI</name>
<proteinExistence type="predicted"/>
<dbReference type="AlphaFoldDB" id="A0AAD9IHX9"/>
<feature type="compositionally biased region" description="Low complexity" evidence="1">
    <location>
        <begin position="363"/>
        <end position="372"/>
    </location>
</feature>